<dbReference type="PROSITE" id="PS51198">
    <property type="entry name" value="UVRD_HELICASE_ATP_BIND"/>
    <property type="match status" value="1"/>
</dbReference>
<dbReference type="RefSeq" id="WP_051984970.1">
    <property type="nucleotide sequence ID" value="NZ_CCCS020000078.1"/>
</dbReference>
<evidence type="ECO:0000259" key="14">
    <source>
        <dbReference type="PROSITE" id="PS51217"/>
    </source>
</evidence>
<feature type="domain" description="UvrD-like helicase C-terminal" evidence="14">
    <location>
        <begin position="300"/>
        <end position="579"/>
    </location>
</feature>
<keyword evidence="7" id="KW-0413">Isomerase</keyword>
<dbReference type="InterPro" id="IPR000212">
    <property type="entry name" value="DNA_helicase_UvrD/REP"/>
</dbReference>
<dbReference type="SUPFAM" id="SSF52540">
    <property type="entry name" value="P-loop containing nucleoside triphosphate hydrolases"/>
    <property type="match status" value="1"/>
</dbReference>
<reference evidence="15" key="2">
    <citation type="submission" date="2014-07" db="EMBL/GenBank/DDBJ databases">
        <title>Initial genome analysis of the psychrotolerant acidophile Acidithiobacillus ferrivorans CF27: insights into iron and sulfur oxidation pathways and into biofilm formation.</title>
        <authorList>
            <person name="Talla E."/>
            <person name="Hedrich S."/>
            <person name="Mangenot S."/>
            <person name="Ji B."/>
            <person name="Johnson D.B."/>
            <person name="Barbe V."/>
            <person name="Bonnefoy V."/>
        </authorList>
    </citation>
    <scope>NUCLEOTIDE SEQUENCE [LARGE SCALE GENOMIC DNA]</scope>
    <source>
        <strain evidence="15">CF27</strain>
    </source>
</reference>
<dbReference type="CDD" id="cd17932">
    <property type="entry name" value="DEXQc_UvrD"/>
    <property type="match status" value="1"/>
</dbReference>
<dbReference type="PROSITE" id="PS51217">
    <property type="entry name" value="UVRD_HELICASE_CTER"/>
    <property type="match status" value="1"/>
</dbReference>
<proteinExistence type="inferred from homology"/>
<comment type="catalytic activity">
    <reaction evidence="8">
        <text>Couples ATP hydrolysis with the unwinding of duplex DNA by translocating in the 3'-5' direction.</text>
        <dbReference type="EC" id="5.6.2.4"/>
    </reaction>
</comment>
<dbReference type="AlphaFoldDB" id="A0A060UUN5"/>
<keyword evidence="3 12" id="KW-0378">Hydrolase</keyword>
<evidence type="ECO:0000256" key="11">
    <source>
        <dbReference type="ARBA" id="ARBA00048988"/>
    </source>
</evidence>
<evidence type="ECO:0000256" key="3">
    <source>
        <dbReference type="ARBA" id="ARBA00022801"/>
    </source>
</evidence>
<dbReference type="InterPro" id="IPR027417">
    <property type="entry name" value="P-loop_NTPase"/>
</dbReference>
<dbReference type="GO" id="GO:0033202">
    <property type="term" value="C:DNA helicase complex"/>
    <property type="evidence" value="ECO:0007669"/>
    <property type="project" value="TreeGrafter"/>
</dbReference>
<dbReference type="EC" id="5.6.2.4" evidence="9"/>
<dbReference type="InterPro" id="IPR014016">
    <property type="entry name" value="UvrD-like_ATP-bd"/>
</dbReference>
<dbReference type="InterPro" id="IPR014017">
    <property type="entry name" value="DNA_helicase_UvrD-like_C"/>
</dbReference>
<gene>
    <name evidence="16" type="ORF">AFERRI_10776</name>
    <name evidence="15" type="ORF">AFERRI_80079</name>
</gene>
<reference evidence="15" key="1">
    <citation type="submission" date="2014-03" db="EMBL/GenBank/DDBJ databases">
        <authorList>
            <person name="Genoscope - CEA"/>
        </authorList>
    </citation>
    <scope>NUCLEOTIDE SEQUENCE [LARGE SCALE GENOMIC DNA]</scope>
    <source>
        <strain evidence="15">CF27</strain>
    </source>
</reference>
<keyword evidence="17" id="KW-1185">Reference proteome</keyword>
<evidence type="ECO:0000256" key="12">
    <source>
        <dbReference type="PROSITE-ProRule" id="PRU00560"/>
    </source>
</evidence>
<dbReference type="Gene3D" id="3.40.50.300">
    <property type="entry name" value="P-loop containing nucleotide triphosphate hydrolases"/>
    <property type="match status" value="2"/>
</dbReference>
<feature type="binding site" evidence="12">
    <location>
        <begin position="38"/>
        <end position="45"/>
    </location>
    <ligand>
        <name>ATP</name>
        <dbReference type="ChEBI" id="CHEBI:30616"/>
    </ligand>
</feature>
<dbReference type="PANTHER" id="PTHR11070">
    <property type="entry name" value="UVRD / RECB / PCRA DNA HELICASE FAMILY MEMBER"/>
    <property type="match status" value="1"/>
</dbReference>
<dbReference type="GO" id="GO:0003677">
    <property type="term" value="F:DNA binding"/>
    <property type="evidence" value="ECO:0007669"/>
    <property type="project" value="UniProtKB-KW"/>
</dbReference>
<dbReference type="EMBL" id="CCCS020000078">
    <property type="protein sequence ID" value="CDQ12130.1"/>
    <property type="molecule type" value="Genomic_DNA"/>
</dbReference>
<dbReference type="GO" id="GO:0016787">
    <property type="term" value="F:hydrolase activity"/>
    <property type="evidence" value="ECO:0007669"/>
    <property type="project" value="UniProtKB-UniRule"/>
</dbReference>
<evidence type="ECO:0000256" key="6">
    <source>
        <dbReference type="ARBA" id="ARBA00023125"/>
    </source>
</evidence>
<comment type="similarity">
    <text evidence="1">Belongs to the helicase family. UvrD subfamily.</text>
</comment>
<evidence type="ECO:0000256" key="4">
    <source>
        <dbReference type="ARBA" id="ARBA00022806"/>
    </source>
</evidence>
<evidence type="ECO:0000313" key="17">
    <source>
        <dbReference type="Proteomes" id="UP000193925"/>
    </source>
</evidence>
<dbReference type="GO" id="GO:0043138">
    <property type="term" value="F:3'-5' DNA helicase activity"/>
    <property type="evidence" value="ECO:0007669"/>
    <property type="project" value="UniProtKB-EC"/>
</dbReference>
<dbReference type="Pfam" id="PF13361">
    <property type="entry name" value="UvrD_C"/>
    <property type="match status" value="1"/>
</dbReference>
<dbReference type="EMBL" id="LT841305">
    <property type="protein sequence ID" value="SMH64742.1"/>
    <property type="molecule type" value="Genomic_DNA"/>
</dbReference>
<keyword evidence="5 12" id="KW-0067">ATP-binding</keyword>
<accession>A0A060UUN5</accession>
<dbReference type="Gene3D" id="1.10.10.160">
    <property type="match status" value="1"/>
</dbReference>
<reference evidence="16 17" key="3">
    <citation type="submission" date="2017-03" db="EMBL/GenBank/DDBJ databases">
        <authorList>
            <person name="Regsiter A."/>
            <person name="William W."/>
        </authorList>
    </citation>
    <scope>NUCLEOTIDE SEQUENCE [LARGE SCALE GENOMIC DNA]</scope>
    <source>
        <strain evidence="16">PRJEB5721</strain>
    </source>
</reference>
<organism evidence="15">
    <name type="scientific">Acidithiobacillus ferrivorans</name>
    <dbReference type="NCBI Taxonomy" id="160808"/>
    <lineage>
        <taxon>Bacteria</taxon>
        <taxon>Pseudomonadati</taxon>
        <taxon>Pseudomonadota</taxon>
        <taxon>Acidithiobacillia</taxon>
        <taxon>Acidithiobacillales</taxon>
        <taxon>Acidithiobacillaceae</taxon>
        <taxon>Acidithiobacillus</taxon>
    </lineage>
</organism>
<dbReference type="InterPro" id="IPR013986">
    <property type="entry name" value="DExx_box_DNA_helicase_dom_sf"/>
</dbReference>
<dbReference type="PANTHER" id="PTHR11070:SF2">
    <property type="entry name" value="ATP-DEPENDENT DNA HELICASE SRS2"/>
    <property type="match status" value="1"/>
</dbReference>
<sequence length="701" mass="78095">MSEPYPRQSATPDLLDGLNHPQAEAVCLPLDTHGAILAGAGTGKTRVLVHRVAWLVQQGVQPSRILAVTFTNKASKEMRERVTSLIGDEAAKALRLGTFHSIGLRILRRYGAVIGLHNAARLAPMDQDESVALLRRVMKEKQCDLTIEKPKDHYQLLQSWKDQGLTPEKVPPQNNASDELTRHLYARYESEKQRSQAVDFGDLILMPNIIFAARPDIAEKVQRGLSQVLVDEFQDTNAEQNRFIGFVTGNGGAVKTFVVGDDDQSIYGWRGAEASIMQRFIDRYQPNHLVRLEENYRGNPVVLEAANAVIANNKARIGKNLWTRRVDAHPVSLRMYGDGDDEADAVAEEIADRLEHKVPAQEIAVLYRKNMLSRGLERALVQLGVPYRVYGGLTFYQRKEIKDALAYLRLVANPHDDGAFRRAVGTPRRGVGDKKLSQLTEQCRRNGSSLWTEASLEGKGKLPTFLEDVTRLAAVYRKEGLGAVTRAAVVKTGLLDFYIETAKERGEECAENLNELVRAVDVFHHRFRTGQTAVASVAAQPGDVLSEFLTEAVLESDAGGKNTNRSDVVSLMTVHKAKGLEFGYVFVIGLEDGEFPKLSSNGRGNIEEERRLFYVALTRSKHALYLSYAANRQRFGMRDDEDALEEDGEPLFGRSRFVSEIPQHLLLDPLQVEGNVSERLPAHSAARRLAPPTCGRSDDIW</sequence>
<keyword evidence="4 12" id="KW-0347">Helicase</keyword>
<evidence type="ECO:0000256" key="9">
    <source>
        <dbReference type="ARBA" id="ARBA00034808"/>
    </source>
</evidence>
<dbReference type="GO" id="GO:0005829">
    <property type="term" value="C:cytosol"/>
    <property type="evidence" value="ECO:0007669"/>
    <property type="project" value="TreeGrafter"/>
</dbReference>
<dbReference type="Gene3D" id="1.10.486.10">
    <property type="entry name" value="PCRA, domain 4"/>
    <property type="match status" value="1"/>
</dbReference>
<evidence type="ECO:0000256" key="2">
    <source>
        <dbReference type="ARBA" id="ARBA00022741"/>
    </source>
</evidence>
<protein>
    <recommendedName>
        <fullName evidence="9">DNA 3'-5' helicase</fullName>
        <ecNumber evidence="9">5.6.2.4</ecNumber>
    </recommendedName>
    <alternativeName>
        <fullName evidence="10">DNA 3'-5' helicase II</fullName>
    </alternativeName>
</protein>
<evidence type="ECO:0000256" key="10">
    <source>
        <dbReference type="ARBA" id="ARBA00034923"/>
    </source>
</evidence>
<evidence type="ECO:0000313" key="15">
    <source>
        <dbReference type="EMBL" id="CDQ12130.1"/>
    </source>
</evidence>
<evidence type="ECO:0000256" key="5">
    <source>
        <dbReference type="ARBA" id="ARBA00022840"/>
    </source>
</evidence>
<keyword evidence="2 12" id="KW-0547">Nucleotide-binding</keyword>
<evidence type="ECO:0000313" key="16">
    <source>
        <dbReference type="EMBL" id="SMH64742.1"/>
    </source>
</evidence>
<evidence type="ECO:0000256" key="1">
    <source>
        <dbReference type="ARBA" id="ARBA00009922"/>
    </source>
</evidence>
<name>A0A060UUN5_9PROT</name>
<dbReference type="CDD" id="cd18807">
    <property type="entry name" value="SF1_C_UvrD"/>
    <property type="match status" value="1"/>
</dbReference>
<evidence type="ECO:0000259" key="13">
    <source>
        <dbReference type="PROSITE" id="PS51198"/>
    </source>
</evidence>
<dbReference type="GO" id="GO:0000725">
    <property type="term" value="P:recombinational repair"/>
    <property type="evidence" value="ECO:0007669"/>
    <property type="project" value="TreeGrafter"/>
</dbReference>
<dbReference type="Pfam" id="PF00580">
    <property type="entry name" value="UvrD-helicase"/>
    <property type="match status" value="1"/>
</dbReference>
<evidence type="ECO:0000256" key="7">
    <source>
        <dbReference type="ARBA" id="ARBA00023235"/>
    </source>
</evidence>
<comment type="catalytic activity">
    <reaction evidence="11">
        <text>ATP + H2O = ADP + phosphate + H(+)</text>
        <dbReference type="Rhea" id="RHEA:13065"/>
        <dbReference type="ChEBI" id="CHEBI:15377"/>
        <dbReference type="ChEBI" id="CHEBI:15378"/>
        <dbReference type="ChEBI" id="CHEBI:30616"/>
        <dbReference type="ChEBI" id="CHEBI:43474"/>
        <dbReference type="ChEBI" id="CHEBI:456216"/>
        <dbReference type="EC" id="5.6.2.4"/>
    </reaction>
</comment>
<keyword evidence="6" id="KW-0238">DNA-binding</keyword>
<feature type="domain" description="UvrD-like helicase ATP-binding" evidence="13">
    <location>
        <begin position="17"/>
        <end position="299"/>
    </location>
</feature>
<evidence type="ECO:0000256" key="8">
    <source>
        <dbReference type="ARBA" id="ARBA00034617"/>
    </source>
</evidence>
<dbReference type="GO" id="GO:0005524">
    <property type="term" value="F:ATP binding"/>
    <property type="evidence" value="ECO:0007669"/>
    <property type="project" value="UniProtKB-UniRule"/>
</dbReference>
<dbReference type="Proteomes" id="UP000193925">
    <property type="component" value="Chromosome AFERRI"/>
</dbReference>